<dbReference type="Proteomes" id="UP000629619">
    <property type="component" value="Unassembled WGS sequence"/>
</dbReference>
<dbReference type="EMBL" id="BOMW01000062">
    <property type="protein sequence ID" value="GIF08357.1"/>
    <property type="molecule type" value="Genomic_DNA"/>
</dbReference>
<evidence type="ECO:0000256" key="1">
    <source>
        <dbReference type="SAM" id="MobiDB-lite"/>
    </source>
</evidence>
<organism evidence="3 4">
    <name type="scientific">Actinoplanes siamensis</name>
    <dbReference type="NCBI Taxonomy" id="1223317"/>
    <lineage>
        <taxon>Bacteria</taxon>
        <taxon>Bacillati</taxon>
        <taxon>Actinomycetota</taxon>
        <taxon>Actinomycetes</taxon>
        <taxon>Micromonosporales</taxon>
        <taxon>Micromonosporaceae</taxon>
        <taxon>Actinoplanes</taxon>
    </lineage>
</organism>
<proteinExistence type="predicted"/>
<keyword evidence="2" id="KW-0812">Transmembrane</keyword>
<feature type="region of interest" description="Disordered" evidence="1">
    <location>
        <begin position="77"/>
        <end position="99"/>
    </location>
</feature>
<keyword evidence="2" id="KW-1133">Transmembrane helix</keyword>
<keyword evidence="2" id="KW-0472">Membrane</keyword>
<evidence type="ECO:0008006" key="5">
    <source>
        <dbReference type="Google" id="ProtNLM"/>
    </source>
</evidence>
<name>A0A919NCK9_9ACTN</name>
<gene>
    <name evidence="3" type="ORF">Asi03nite_58950</name>
</gene>
<keyword evidence="4" id="KW-1185">Reference proteome</keyword>
<evidence type="ECO:0000313" key="3">
    <source>
        <dbReference type="EMBL" id="GIF08357.1"/>
    </source>
</evidence>
<feature type="transmembrane region" description="Helical" evidence="2">
    <location>
        <begin position="39"/>
        <end position="59"/>
    </location>
</feature>
<evidence type="ECO:0000313" key="4">
    <source>
        <dbReference type="Proteomes" id="UP000629619"/>
    </source>
</evidence>
<reference evidence="3" key="1">
    <citation type="submission" date="2021-01" db="EMBL/GenBank/DDBJ databases">
        <title>Whole genome shotgun sequence of Actinoplanes siamensis NBRC 109076.</title>
        <authorList>
            <person name="Komaki H."/>
            <person name="Tamura T."/>
        </authorList>
    </citation>
    <scope>NUCLEOTIDE SEQUENCE</scope>
    <source>
        <strain evidence="3">NBRC 109076</strain>
    </source>
</reference>
<dbReference type="RefSeq" id="WP_239103016.1">
    <property type="nucleotide sequence ID" value="NZ_BOMW01000062.1"/>
</dbReference>
<dbReference type="InterPro" id="IPR021401">
    <property type="entry name" value="DUF3040"/>
</dbReference>
<feature type="compositionally biased region" description="Polar residues" evidence="1">
    <location>
        <begin position="83"/>
        <end position="99"/>
    </location>
</feature>
<comment type="caution">
    <text evidence="3">The sequence shown here is derived from an EMBL/GenBank/DDBJ whole genome shotgun (WGS) entry which is preliminary data.</text>
</comment>
<evidence type="ECO:0000256" key="2">
    <source>
        <dbReference type="SAM" id="Phobius"/>
    </source>
</evidence>
<accession>A0A919NCK9</accession>
<sequence length="99" mass="11380">MLEPREGQEFDGMMSQLRDSDPEFARRVERMRLRRRRRWLILAILLWTVTPFCLIFGGWTGVLEAVLAVAYGARLMRKRSKAGQPSSPSSTDQRPTAEA</sequence>
<protein>
    <recommendedName>
        <fullName evidence="5">DUF3040 family protein</fullName>
    </recommendedName>
</protein>
<dbReference type="Pfam" id="PF11239">
    <property type="entry name" value="DUF3040"/>
    <property type="match status" value="1"/>
</dbReference>
<dbReference type="AlphaFoldDB" id="A0A919NCK9"/>